<accession>A0ABP0RH60</accession>
<evidence type="ECO:0008006" key="7">
    <source>
        <dbReference type="Google" id="ProtNLM"/>
    </source>
</evidence>
<protein>
    <recommendedName>
        <fullName evidence="7">Acetyl-CoA hydrolase</fullName>
    </recommendedName>
</protein>
<dbReference type="InterPro" id="IPR046433">
    <property type="entry name" value="ActCoA_hydro"/>
</dbReference>
<evidence type="ECO:0000313" key="6">
    <source>
        <dbReference type="Proteomes" id="UP001642484"/>
    </source>
</evidence>
<evidence type="ECO:0000259" key="4">
    <source>
        <dbReference type="Pfam" id="PF13336"/>
    </source>
</evidence>
<organism evidence="5 6">
    <name type="scientific">Durusdinium trenchii</name>
    <dbReference type="NCBI Taxonomy" id="1381693"/>
    <lineage>
        <taxon>Eukaryota</taxon>
        <taxon>Sar</taxon>
        <taxon>Alveolata</taxon>
        <taxon>Dinophyceae</taxon>
        <taxon>Suessiales</taxon>
        <taxon>Symbiodiniaceae</taxon>
        <taxon>Durusdinium</taxon>
    </lineage>
</organism>
<reference evidence="5 6" key="1">
    <citation type="submission" date="2024-02" db="EMBL/GenBank/DDBJ databases">
        <authorList>
            <person name="Chen Y."/>
            <person name="Shah S."/>
            <person name="Dougan E. K."/>
            <person name="Thang M."/>
            <person name="Chan C."/>
        </authorList>
    </citation>
    <scope>NUCLEOTIDE SEQUENCE [LARGE SCALE GENOMIC DNA]</scope>
</reference>
<dbReference type="Proteomes" id="UP001642484">
    <property type="component" value="Unassembled WGS sequence"/>
</dbReference>
<dbReference type="InterPro" id="IPR037171">
    <property type="entry name" value="NagB/RpiA_transferase-like"/>
</dbReference>
<feature type="domain" description="Acetyl-CoA hydrolase/transferase C-terminal" evidence="4">
    <location>
        <begin position="366"/>
        <end position="518"/>
    </location>
</feature>
<feature type="domain" description="Acetyl-CoA hydrolase/transferase N-terminal" evidence="3">
    <location>
        <begin position="110"/>
        <end position="274"/>
    </location>
</feature>
<dbReference type="Gene3D" id="3.40.1080.10">
    <property type="entry name" value="Glutaconate Coenzyme A-transferase"/>
    <property type="match status" value="1"/>
</dbReference>
<evidence type="ECO:0000313" key="5">
    <source>
        <dbReference type="EMBL" id="CAK9098482.1"/>
    </source>
</evidence>
<dbReference type="InterPro" id="IPR026888">
    <property type="entry name" value="AcetylCoA_hyd_C"/>
</dbReference>
<dbReference type="InterPro" id="IPR003702">
    <property type="entry name" value="ActCoA_hydro_N"/>
</dbReference>
<dbReference type="Gene3D" id="3.30.750.70">
    <property type="entry name" value="4-hydroxybutyrate coenzyme like domains"/>
    <property type="match status" value="1"/>
</dbReference>
<comment type="caution">
    <text evidence="5">The sequence shown here is derived from an EMBL/GenBank/DDBJ whole genome shotgun (WGS) entry which is preliminary data.</text>
</comment>
<dbReference type="SUPFAM" id="SSF100950">
    <property type="entry name" value="NagB/RpiA/CoA transferase-like"/>
    <property type="match status" value="2"/>
</dbReference>
<comment type="similarity">
    <text evidence="1">Belongs to the acetyl-CoA hydrolase/transferase family.</text>
</comment>
<keyword evidence="6" id="KW-1185">Reference proteome</keyword>
<name>A0ABP0RH60_9DINO</name>
<dbReference type="Pfam" id="PF13336">
    <property type="entry name" value="AcetylCoA_hyd_C"/>
    <property type="match status" value="1"/>
</dbReference>
<sequence length="528" mass="57408">MLLFLSDFRPRPKPSSWERSLGPADRRLQPLLCTTTAAMPLCRAAAAATRRSTRRAVQSLGRRFSTAISSSPGSLSVALSLQDYAIERNTVRHGHSPRVCSSAEEAMEPYLQSDGMVFIHAGAATPQPLMQGMINVAKAKKLRNLQTIHMHLEGPGPIPLDDPEAAECIRPLPTFVGANLRKQVMTGDAEAIPIHLRDLPYLFRRRVVRPDVALLHCSPPDAHGFCTLGTSVDWARGAAEHSKALVALINPQMPRVHGDGIIHFSQFDAVLHHDGPLWIHKTKELSKEEVSIGQHIANLVPDGATLQMGIGSVPDAALSQLTNHKNLGIHTEMFSDGVLPLIESGVVNNSMKSTYRGRTISAFLSGSQKLYDFVNDNLSVNLKDVAYTNNVEVIASQQSMIGINSCIEMDMTGQAASSTIGFRIYSGFGGQVDFLTGAAASQNGKGILAFPSRTHKGVPRIVPQLNEGAAVVTTRAQVQWVVTEYGSVNLFGKSLPQRARSLISLAHPDDRDDLERHAHERFGKAFPK</sequence>
<dbReference type="Pfam" id="PF02550">
    <property type="entry name" value="AcetylCoA_hydro"/>
    <property type="match status" value="1"/>
</dbReference>
<dbReference type="PANTHER" id="PTHR21432:SF20">
    <property type="entry name" value="ACETYL-COA HYDROLASE"/>
    <property type="match status" value="1"/>
</dbReference>
<evidence type="ECO:0000259" key="3">
    <source>
        <dbReference type="Pfam" id="PF02550"/>
    </source>
</evidence>
<dbReference type="InterPro" id="IPR038460">
    <property type="entry name" value="AcetylCoA_hyd_C_sf"/>
</dbReference>
<dbReference type="Gene3D" id="3.40.1080.20">
    <property type="entry name" value="Acetyl-CoA hydrolase/transferase C-terminal domain"/>
    <property type="match status" value="1"/>
</dbReference>
<dbReference type="PANTHER" id="PTHR21432">
    <property type="entry name" value="ACETYL-COA HYDROLASE-RELATED"/>
    <property type="match status" value="1"/>
</dbReference>
<evidence type="ECO:0000256" key="2">
    <source>
        <dbReference type="ARBA" id="ARBA00022679"/>
    </source>
</evidence>
<dbReference type="EMBL" id="CAXAMN010025806">
    <property type="protein sequence ID" value="CAK9098482.1"/>
    <property type="molecule type" value="Genomic_DNA"/>
</dbReference>
<evidence type="ECO:0000256" key="1">
    <source>
        <dbReference type="ARBA" id="ARBA00009632"/>
    </source>
</evidence>
<keyword evidence="2" id="KW-0808">Transferase</keyword>
<gene>
    <name evidence="5" type="ORF">CCMP2556_LOCUS46667</name>
</gene>
<proteinExistence type="inferred from homology"/>